<dbReference type="EMBL" id="JAGYPF010000005">
    <property type="protein sequence ID" value="MBS4215675.1"/>
    <property type="molecule type" value="Genomic_DNA"/>
</dbReference>
<evidence type="ECO:0000256" key="1">
    <source>
        <dbReference type="SAM" id="Phobius"/>
    </source>
</evidence>
<dbReference type="Pfam" id="PF14173">
    <property type="entry name" value="ComGG"/>
    <property type="match status" value="1"/>
</dbReference>
<gene>
    <name evidence="2" type="ORF">KHA99_24955</name>
</gene>
<dbReference type="AlphaFoldDB" id="A0A942U8W6"/>
<accession>A0A942U8W6</accession>
<protein>
    <recommendedName>
        <fullName evidence="4">Competence protein ComG</fullName>
    </recommendedName>
</protein>
<sequence length="126" mass="14444">MKNSQKGFTYPLTLCLLIIFLLFFSIEVEKLLSERKLAHESAVILQEEYYFLSSVKKFENQAQVSGTIPSKGTFGFQKGNMDFLADPPSGYVQRVSFTLRLHSGELVNGKGYFDTRSKKLIKWITY</sequence>
<comment type="caution">
    <text evidence="2">The sequence shown here is derived from an EMBL/GenBank/DDBJ whole genome shotgun (WGS) entry which is preliminary data.</text>
</comment>
<dbReference type="Proteomes" id="UP000679749">
    <property type="component" value="Unassembled WGS sequence"/>
</dbReference>
<feature type="transmembrane region" description="Helical" evidence="1">
    <location>
        <begin position="7"/>
        <end position="26"/>
    </location>
</feature>
<evidence type="ECO:0008006" key="4">
    <source>
        <dbReference type="Google" id="ProtNLM"/>
    </source>
</evidence>
<keyword evidence="1" id="KW-0472">Membrane</keyword>
<evidence type="ECO:0000313" key="3">
    <source>
        <dbReference type="Proteomes" id="UP000679749"/>
    </source>
</evidence>
<reference evidence="2" key="1">
    <citation type="submission" date="2021-05" db="EMBL/GenBank/DDBJ databases">
        <title>Novel Bacillus species.</title>
        <authorList>
            <person name="Liu G."/>
        </authorList>
    </citation>
    <scope>NUCLEOTIDE SEQUENCE</scope>
    <source>
        <strain evidence="2">FJAT-49825</strain>
    </source>
</reference>
<dbReference type="RefSeq" id="WP_213120190.1">
    <property type="nucleotide sequence ID" value="NZ_JAGYPF010000005.1"/>
</dbReference>
<organism evidence="2 3">
    <name type="scientific">Neobacillus rhizophilus</name>
    <dbReference type="NCBI Taxonomy" id="2833579"/>
    <lineage>
        <taxon>Bacteria</taxon>
        <taxon>Bacillati</taxon>
        <taxon>Bacillota</taxon>
        <taxon>Bacilli</taxon>
        <taxon>Bacillales</taxon>
        <taxon>Bacillaceae</taxon>
        <taxon>Neobacillus</taxon>
    </lineage>
</organism>
<proteinExistence type="predicted"/>
<evidence type="ECO:0000313" key="2">
    <source>
        <dbReference type="EMBL" id="MBS4215675.1"/>
    </source>
</evidence>
<keyword evidence="1" id="KW-0812">Transmembrane</keyword>
<dbReference type="InterPro" id="IPR020372">
    <property type="entry name" value="Competence_ComGG"/>
</dbReference>
<keyword evidence="1" id="KW-1133">Transmembrane helix</keyword>
<name>A0A942U8W6_9BACI</name>
<keyword evidence="3" id="KW-1185">Reference proteome</keyword>